<evidence type="ECO:0000256" key="3">
    <source>
        <dbReference type="ARBA" id="ARBA00022827"/>
    </source>
</evidence>
<evidence type="ECO:0000256" key="5">
    <source>
        <dbReference type="ARBA" id="ARBA00023033"/>
    </source>
</evidence>
<proteinExistence type="inferred from homology"/>
<evidence type="ECO:0000256" key="2">
    <source>
        <dbReference type="ARBA" id="ARBA00022630"/>
    </source>
</evidence>
<keyword evidence="3" id="KW-0274">FAD</keyword>
<dbReference type="EMBL" id="JARJCM010000135">
    <property type="protein sequence ID" value="KAJ7026675.1"/>
    <property type="molecule type" value="Genomic_DNA"/>
</dbReference>
<protein>
    <recommendedName>
        <fullName evidence="6">FAD-binding domain-containing protein</fullName>
    </recommendedName>
</protein>
<dbReference type="SUPFAM" id="SSF51905">
    <property type="entry name" value="FAD/NAD(P)-binding domain"/>
    <property type="match status" value="1"/>
</dbReference>
<sequence length="232" mass="25067">MSLEAVLPDNFAQPATIIDGGPAPGQLDIAIIGAGLVGLATAAMMRNEGHRITIFESSSFHAEIGAGIVLTPNGVKVLKKLLPKLIFENLQAVDLRTPTKPERADWNEEVPLDTFRAGFEDYGDKFLSFVKLAEKPRVWQVRAMPVIPTWIKANVALLGDAAHAMFPSFAMGLEDAAALTTLLPGETKASQIPARLKAFQDIRKPRAEHVGKLSADGMKNSKNMTSGMFDFA</sequence>
<gene>
    <name evidence="7" type="ORF">C8F04DRAFT_1267889</name>
</gene>
<organism evidence="7 8">
    <name type="scientific">Mycena alexandri</name>
    <dbReference type="NCBI Taxonomy" id="1745969"/>
    <lineage>
        <taxon>Eukaryota</taxon>
        <taxon>Fungi</taxon>
        <taxon>Dikarya</taxon>
        <taxon>Basidiomycota</taxon>
        <taxon>Agaricomycotina</taxon>
        <taxon>Agaricomycetes</taxon>
        <taxon>Agaricomycetidae</taxon>
        <taxon>Agaricales</taxon>
        <taxon>Marasmiineae</taxon>
        <taxon>Mycenaceae</taxon>
        <taxon>Mycena</taxon>
    </lineage>
</organism>
<dbReference type="GO" id="GO:0004497">
    <property type="term" value="F:monooxygenase activity"/>
    <property type="evidence" value="ECO:0007669"/>
    <property type="project" value="UniProtKB-KW"/>
</dbReference>
<dbReference type="AlphaFoldDB" id="A0AAD6WVY0"/>
<keyword evidence="4" id="KW-0560">Oxidoreductase</keyword>
<reference evidence="7" key="1">
    <citation type="submission" date="2023-03" db="EMBL/GenBank/DDBJ databases">
        <title>Massive genome expansion in bonnet fungi (Mycena s.s.) driven by repeated elements and novel gene families across ecological guilds.</title>
        <authorList>
            <consortium name="Lawrence Berkeley National Laboratory"/>
            <person name="Harder C.B."/>
            <person name="Miyauchi S."/>
            <person name="Viragh M."/>
            <person name="Kuo A."/>
            <person name="Thoen E."/>
            <person name="Andreopoulos B."/>
            <person name="Lu D."/>
            <person name="Skrede I."/>
            <person name="Drula E."/>
            <person name="Henrissat B."/>
            <person name="Morin E."/>
            <person name="Kohler A."/>
            <person name="Barry K."/>
            <person name="LaButti K."/>
            <person name="Morin E."/>
            <person name="Salamov A."/>
            <person name="Lipzen A."/>
            <person name="Mereny Z."/>
            <person name="Hegedus B."/>
            <person name="Baldrian P."/>
            <person name="Stursova M."/>
            <person name="Weitz H."/>
            <person name="Taylor A."/>
            <person name="Grigoriev I.V."/>
            <person name="Nagy L.G."/>
            <person name="Martin F."/>
            <person name="Kauserud H."/>
        </authorList>
    </citation>
    <scope>NUCLEOTIDE SEQUENCE</scope>
    <source>
        <strain evidence="7">CBHHK200</strain>
    </source>
</reference>
<dbReference type="Pfam" id="PF01494">
    <property type="entry name" value="FAD_binding_3"/>
    <property type="match status" value="1"/>
</dbReference>
<evidence type="ECO:0000256" key="1">
    <source>
        <dbReference type="ARBA" id="ARBA00007992"/>
    </source>
</evidence>
<dbReference type="InterPro" id="IPR002938">
    <property type="entry name" value="FAD-bd"/>
</dbReference>
<dbReference type="Pfam" id="PF13450">
    <property type="entry name" value="NAD_binding_8"/>
    <property type="match status" value="1"/>
</dbReference>
<evidence type="ECO:0000259" key="6">
    <source>
        <dbReference type="Pfam" id="PF01494"/>
    </source>
</evidence>
<keyword evidence="8" id="KW-1185">Reference proteome</keyword>
<dbReference type="PANTHER" id="PTHR13789">
    <property type="entry name" value="MONOOXYGENASE"/>
    <property type="match status" value="1"/>
</dbReference>
<feature type="domain" description="FAD-binding" evidence="6">
    <location>
        <begin position="135"/>
        <end position="210"/>
    </location>
</feature>
<comment type="similarity">
    <text evidence="1">Belongs to the paxM FAD-dependent monooxygenase family.</text>
</comment>
<keyword evidence="5" id="KW-0503">Monooxygenase</keyword>
<dbReference type="Proteomes" id="UP001218188">
    <property type="component" value="Unassembled WGS sequence"/>
</dbReference>
<name>A0AAD6WVY0_9AGAR</name>
<keyword evidence="2" id="KW-0285">Flavoprotein</keyword>
<evidence type="ECO:0000313" key="7">
    <source>
        <dbReference type="EMBL" id="KAJ7026675.1"/>
    </source>
</evidence>
<evidence type="ECO:0000256" key="4">
    <source>
        <dbReference type="ARBA" id="ARBA00023002"/>
    </source>
</evidence>
<evidence type="ECO:0000313" key="8">
    <source>
        <dbReference type="Proteomes" id="UP001218188"/>
    </source>
</evidence>
<dbReference type="InterPro" id="IPR050493">
    <property type="entry name" value="FAD-dep_Monooxygenase_BioMet"/>
</dbReference>
<dbReference type="GO" id="GO:0071949">
    <property type="term" value="F:FAD binding"/>
    <property type="evidence" value="ECO:0007669"/>
    <property type="project" value="InterPro"/>
</dbReference>
<dbReference type="InterPro" id="IPR036188">
    <property type="entry name" value="FAD/NAD-bd_sf"/>
</dbReference>
<dbReference type="Gene3D" id="3.50.50.60">
    <property type="entry name" value="FAD/NAD(P)-binding domain"/>
    <property type="match status" value="2"/>
</dbReference>
<comment type="caution">
    <text evidence="7">The sequence shown here is derived from an EMBL/GenBank/DDBJ whole genome shotgun (WGS) entry which is preliminary data.</text>
</comment>
<dbReference type="PANTHER" id="PTHR13789:SF309">
    <property type="entry name" value="PUTATIVE (AFU_ORTHOLOGUE AFUA_6G14510)-RELATED"/>
    <property type="match status" value="1"/>
</dbReference>
<accession>A0AAD6WVY0</accession>